<comment type="caution">
    <text evidence="2">The sequence shown here is derived from an EMBL/GenBank/DDBJ whole genome shotgun (WGS) entry which is preliminary data.</text>
</comment>
<organism evidence="2 3">
    <name type="scientific">Fasciolopsis buskii</name>
    <dbReference type="NCBI Taxonomy" id="27845"/>
    <lineage>
        <taxon>Eukaryota</taxon>
        <taxon>Metazoa</taxon>
        <taxon>Spiralia</taxon>
        <taxon>Lophotrochozoa</taxon>
        <taxon>Platyhelminthes</taxon>
        <taxon>Trematoda</taxon>
        <taxon>Digenea</taxon>
        <taxon>Plagiorchiida</taxon>
        <taxon>Echinostomata</taxon>
        <taxon>Echinostomatoidea</taxon>
        <taxon>Fasciolidae</taxon>
        <taxon>Fasciolopsis</taxon>
    </lineage>
</organism>
<feature type="region of interest" description="Disordered" evidence="1">
    <location>
        <begin position="625"/>
        <end position="657"/>
    </location>
</feature>
<feature type="region of interest" description="Disordered" evidence="1">
    <location>
        <begin position="176"/>
        <end position="254"/>
    </location>
</feature>
<evidence type="ECO:0000313" key="2">
    <source>
        <dbReference type="EMBL" id="KAA0188222.1"/>
    </source>
</evidence>
<feature type="region of interest" description="Disordered" evidence="1">
    <location>
        <begin position="372"/>
        <end position="401"/>
    </location>
</feature>
<sequence length="908" mass="100010">MLDQFANINGEFSATSSLPHSVSVINHTQSKQQPQMMTNRNSLTTKSIEATSSNSHRLSQGVITPNGHVPVASRTTMSSSSDSKTPPSQHSRDMKNNPKLASNVKITKEESLTRPPIVTVTTPMKTATTKPITSNTVAHPVQGKRRTDGISMIPRPQNTTRRPFVPQPIRVYDTAKQQWQSRPNEADAKMTSDSVSIGKHPDMGTGIKRSVPTTRGIDSSSQGFKQESRGSTPDQVFRNGNRTPVPQVGSASHPVPVFLGTSQFSNCRPTGMRNAVSSDRLNMSDYYPREANRITIIREDGTDSTVNSELSDFEEDNHAPYEHRSLVGSTIVHPQLPNMLTKRGSVLVYPKALNERVLGPLTEDVDWKGPDRDLRFVPQRPTRYGNQGYTRGPEYSSSGNLAASSSATEYYHPVRPAPAITSVMKPYLQQRHTKHMNQYKSNPDIMNAARNNSPSSKMSYRPKAPQEHSFVGPPQSTRRNYNCSGSSDIINTAIPSYFCSPINTCLLPENSACERFLTQVTIWISKFGGILSSRANFAHDNRNDDIAQHLPAAFLLKISTLICVLPYRPQPGNVPNTIPESEDSDPDTETYPTESQDMYAPHSYSERAYTPAAVTGLSQSYKFHPSPSSMSGFPVSPDDRLGQSSPRRPNTGAMPVMNTDHFGYGTDGNGLMVYDELSIPVHSPNNTYPSLYITPNQKDLFAVQLVYVCTLIRNHHEVPPLVTSAVVVVVVPLSMDHTNAHRRRQSQPVGPIRGTSGGKSLDLHSPVSASGLGATAANSRMKMMPSSSSSTVVNDPSYINVRIPTMPETSRVYSARPYGRGSIGPFYQSFMQKNGLGSRPRSLCDSLILQSPGSNPDDAFTPVEYSPTRNKPDLERMTNVKPYFGSGERKTYSEWDMSRVGLDDMQPK</sequence>
<feature type="region of interest" description="Disordered" evidence="1">
    <location>
        <begin position="853"/>
        <end position="888"/>
    </location>
</feature>
<proteinExistence type="predicted"/>
<feature type="region of interest" description="Disordered" evidence="1">
    <location>
        <begin position="572"/>
        <end position="599"/>
    </location>
</feature>
<feature type="compositionally biased region" description="Low complexity" evidence="1">
    <location>
        <begin position="70"/>
        <end position="89"/>
    </location>
</feature>
<feature type="compositionally biased region" description="Polar residues" evidence="1">
    <location>
        <begin position="49"/>
        <end position="63"/>
    </location>
</feature>
<accession>A0A8E0RRB4</accession>
<protein>
    <submittedName>
        <fullName evidence="2">Uncharacterized protein</fullName>
    </submittedName>
</protein>
<dbReference type="OrthoDB" id="6278978at2759"/>
<reference evidence="2" key="1">
    <citation type="submission" date="2019-05" db="EMBL/GenBank/DDBJ databases">
        <title>Annotation for the trematode Fasciolopsis buski.</title>
        <authorList>
            <person name="Choi Y.-J."/>
        </authorList>
    </citation>
    <scope>NUCLEOTIDE SEQUENCE</scope>
    <source>
        <strain evidence="2">HT</strain>
        <tissue evidence="2">Whole worm</tissue>
    </source>
</reference>
<gene>
    <name evidence="2" type="ORF">FBUS_03621</name>
</gene>
<feature type="region of interest" description="Disordered" evidence="1">
    <location>
        <begin position="49"/>
        <end position="108"/>
    </location>
</feature>
<feature type="region of interest" description="Disordered" evidence="1">
    <location>
        <begin position="453"/>
        <end position="478"/>
    </location>
</feature>
<name>A0A8E0RRB4_9TREM</name>
<dbReference type="EMBL" id="LUCM01008548">
    <property type="protein sequence ID" value="KAA0188222.1"/>
    <property type="molecule type" value="Genomic_DNA"/>
</dbReference>
<evidence type="ECO:0000313" key="3">
    <source>
        <dbReference type="Proteomes" id="UP000728185"/>
    </source>
</evidence>
<feature type="region of interest" description="Disordered" evidence="1">
    <location>
        <begin position="739"/>
        <end position="769"/>
    </location>
</feature>
<dbReference type="Proteomes" id="UP000728185">
    <property type="component" value="Unassembled WGS sequence"/>
</dbReference>
<evidence type="ECO:0000256" key="1">
    <source>
        <dbReference type="SAM" id="MobiDB-lite"/>
    </source>
</evidence>
<keyword evidence="3" id="KW-1185">Reference proteome</keyword>
<feature type="compositionally biased region" description="Polar residues" evidence="1">
    <location>
        <begin position="211"/>
        <end position="244"/>
    </location>
</feature>
<dbReference type="AlphaFoldDB" id="A0A8E0RRB4"/>